<sequence>HSDSSASIGRRSPVILISDCCVIQELGRSTILVVVFCFSDRWPARQGFFIQTLLDLSLLFLKMDNEPHAFNGDDVPVFCNEGN</sequence>
<organism evidence="1 2">
    <name type="scientific">Linum tenue</name>
    <dbReference type="NCBI Taxonomy" id="586396"/>
    <lineage>
        <taxon>Eukaryota</taxon>
        <taxon>Viridiplantae</taxon>
        <taxon>Streptophyta</taxon>
        <taxon>Embryophyta</taxon>
        <taxon>Tracheophyta</taxon>
        <taxon>Spermatophyta</taxon>
        <taxon>Magnoliopsida</taxon>
        <taxon>eudicotyledons</taxon>
        <taxon>Gunneridae</taxon>
        <taxon>Pentapetalae</taxon>
        <taxon>rosids</taxon>
        <taxon>fabids</taxon>
        <taxon>Malpighiales</taxon>
        <taxon>Linaceae</taxon>
        <taxon>Linum</taxon>
    </lineage>
</organism>
<dbReference type="EMBL" id="CAMGYJ010000002">
    <property type="protein sequence ID" value="CAI0383688.1"/>
    <property type="molecule type" value="Genomic_DNA"/>
</dbReference>
<feature type="non-terminal residue" evidence="1">
    <location>
        <position position="1"/>
    </location>
</feature>
<keyword evidence="2" id="KW-1185">Reference proteome</keyword>
<name>A0AAV0HFU7_9ROSI</name>
<comment type="caution">
    <text evidence="1">The sequence shown here is derived from an EMBL/GenBank/DDBJ whole genome shotgun (WGS) entry which is preliminary data.</text>
</comment>
<feature type="non-terminal residue" evidence="1">
    <location>
        <position position="83"/>
    </location>
</feature>
<evidence type="ECO:0000313" key="1">
    <source>
        <dbReference type="EMBL" id="CAI0383688.1"/>
    </source>
</evidence>
<accession>A0AAV0HFU7</accession>
<gene>
    <name evidence="1" type="ORF">LITE_LOCUS4102</name>
</gene>
<protein>
    <submittedName>
        <fullName evidence="1">Uncharacterized protein</fullName>
    </submittedName>
</protein>
<reference evidence="1" key="1">
    <citation type="submission" date="2022-08" db="EMBL/GenBank/DDBJ databases">
        <authorList>
            <person name="Gutierrez-Valencia J."/>
        </authorList>
    </citation>
    <scope>NUCLEOTIDE SEQUENCE</scope>
</reference>
<proteinExistence type="predicted"/>
<dbReference type="Proteomes" id="UP001154282">
    <property type="component" value="Unassembled WGS sequence"/>
</dbReference>
<evidence type="ECO:0000313" key="2">
    <source>
        <dbReference type="Proteomes" id="UP001154282"/>
    </source>
</evidence>
<dbReference type="AlphaFoldDB" id="A0AAV0HFU7"/>